<dbReference type="NCBIfam" id="TIGR01643">
    <property type="entry name" value="YD_repeat_2x"/>
    <property type="match status" value="1"/>
</dbReference>
<protein>
    <recommendedName>
        <fullName evidence="3">RHS repeat protein</fullName>
    </recommendedName>
</protein>
<proteinExistence type="predicted"/>
<comment type="caution">
    <text evidence="1">The sequence shown here is derived from an EMBL/GenBank/DDBJ whole genome shotgun (WGS) entry which is preliminary data.</text>
</comment>
<gene>
    <name evidence="1" type="ORF">SOW75_24615</name>
</gene>
<sequence length="77" mass="9210">MWGFEDCSGKSTWYRYDERQHLIAVTDALNREVRKWMLDPKNYELAHFSYNRSAGARLNQLYRSPDNIIGPHEKLSY</sequence>
<reference evidence="1 2" key="1">
    <citation type="submission" date="2023-11" db="EMBL/GenBank/DDBJ databases">
        <title>Draft genomes analysis of Pseudomonas asiatica isolated from milk, feces and farm soil of cows suffering from clinical mastitis.</title>
        <authorList>
            <person name="Rahman T."/>
            <person name="Das Z.C."/>
            <person name="Hoque M.N."/>
        </authorList>
    </citation>
    <scope>NUCLEOTIDE SEQUENCE [LARGE SCALE GENOMIC DNA]</scope>
    <source>
        <strain evidence="1 2">2F2</strain>
    </source>
</reference>
<dbReference type="EMBL" id="JAXUBM010000040">
    <property type="protein sequence ID" value="MDZ5741370.1"/>
    <property type="molecule type" value="Genomic_DNA"/>
</dbReference>
<accession>A0ABU5L5M0</accession>
<evidence type="ECO:0000313" key="1">
    <source>
        <dbReference type="EMBL" id="MDZ5741370.1"/>
    </source>
</evidence>
<dbReference type="RefSeq" id="WP_322492154.1">
    <property type="nucleotide sequence ID" value="NZ_JAXUBM010000040.1"/>
</dbReference>
<keyword evidence="2" id="KW-1185">Reference proteome</keyword>
<name>A0ABU5L5M0_9PSED</name>
<evidence type="ECO:0000313" key="2">
    <source>
        <dbReference type="Proteomes" id="UP001292116"/>
    </source>
</evidence>
<organism evidence="1 2">
    <name type="scientific">Pseudomonas asiatica</name>
    <dbReference type="NCBI Taxonomy" id="2219225"/>
    <lineage>
        <taxon>Bacteria</taxon>
        <taxon>Pseudomonadati</taxon>
        <taxon>Pseudomonadota</taxon>
        <taxon>Gammaproteobacteria</taxon>
        <taxon>Pseudomonadales</taxon>
        <taxon>Pseudomonadaceae</taxon>
        <taxon>Pseudomonas</taxon>
    </lineage>
</organism>
<evidence type="ECO:0008006" key="3">
    <source>
        <dbReference type="Google" id="ProtNLM"/>
    </source>
</evidence>
<dbReference type="InterPro" id="IPR006530">
    <property type="entry name" value="YD"/>
</dbReference>
<dbReference type="Proteomes" id="UP001292116">
    <property type="component" value="Unassembled WGS sequence"/>
</dbReference>